<gene>
    <name evidence="2" type="ORF">WR164_04360</name>
</gene>
<comment type="caution">
    <text evidence="2">The sequence shown here is derived from an EMBL/GenBank/DDBJ whole genome shotgun (WGS) entry which is preliminary data.</text>
</comment>
<dbReference type="PANTHER" id="PTHR15020:SF50">
    <property type="entry name" value="UPF0659 PROTEIN YMR090W"/>
    <property type="match status" value="1"/>
</dbReference>
<protein>
    <submittedName>
        <fullName evidence="2">Short-chain dehydrogenase</fullName>
    </submittedName>
</protein>
<dbReference type="Proteomes" id="UP001144204">
    <property type="component" value="Unassembled WGS sequence"/>
</dbReference>
<reference evidence="2" key="1">
    <citation type="submission" date="2022-07" db="EMBL/GenBank/DDBJ databases">
        <authorList>
            <person name="Kouya T."/>
            <person name="Ishiyama Y."/>
        </authorList>
    </citation>
    <scope>NUCLEOTIDE SEQUENCE</scope>
    <source>
        <strain evidence="2">WR16-4</strain>
    </source>
</reference>
<evidence type="ECO:0000313" key="2">
    <source>
        <dbReference type="EMBL" id="GLB46457.1"/>
    </source>
</evidence>
<proteinExistence type="predicted"/>
<dbReference type="InterPro" id="IPR016040">
    <property type="entry name" value="NAD(P)-bd_dom"/>
</dbReference>
<dbReference type="Gene3D" id="3.40.50.720">
    <property type="entry name" value="NAD(P)-binding Rossmann-like Domain"/>
    <property type="match status" value="1"/>
</dbReference>
<name>A0A9W6AZZ4_9LACO</name>
<reference evidence="2" key="2">
    <citation type="journal article" date="2023" name="PLoS ONE">
        <title>Philodulcilactobacillus myokoensis gen. nov., sp. nov., a fructophilic, acidophilic, and agar-phobic lactic acid bacterium isolated from fermented vegetable extracts.</title>
        <authorList>
            <person name="Kouya T."/>
            <person name="Ishiyama Y."/>
            <person name="Ohashi S."/>
            <person name="Kumakubo R."/>
            <person name="Yamazaki T."/>
            <person name="Otaki T."/>
        </authorList>
    </citation>
    <scope>NUCLEOTIDE SEQUENCE</scope>
    <source>
        <strain evidence="2">WR16-4</strain>
    </source>
</reference>
<evidence type="ECO:0000313" key="3">
    <source>
        <dbReference type="Proteomes" id="UP001144204"/>
    </source>
</evidence>
<dbReference type="EMBL" id="BRPL01000002">
    <property type="protein sequence ID" value="GLB46457.1"/>
    <property type="molecule type" value="Genomic_DNA"/>
</dbReference>
<dbReference type="PANTHER" id="PTHR15020">
    <property type="entry name" value="FLAVIN REDUCTASE-RELATED"/>
    <property type="match status" value="1"/>
</dbReference>
<dbReference type="Pfam" id="PF13460">
    <property type="entry name" value="NAD_binding_10"/>
    <property type="match status" value="1"/>
</dbReference>
<dbReference type="AlphaFoldDB" id="A0A9W6AZZ4"/>
<accession>A0A9W6AZZ4</accession>
<dbReference type="RefSeq" id="WP_286135918.1">
    <property type="nucleotide sequence ID" value="NZ_BRPL01000002.1"/>
</dbReference>
<keyword evidence="3" id="KW-1185">Reference proteome</keyword>
<dbReference type="CDD" id="cd05243">
    <property type="entry name" value="SDR_a5"/>
    <property type="match status" value="1"/>
</dbReference>
<organism evidence="2 3">
    <name type="scientific">Philodulcilactobacillus myokoensis</name>
    <dbReference type="NCBI Taxonomy" id="2929573"/>
    <lineage>
        <taxon>Bacteria</taxon>
        <taxon>Bacillati</taxon>
        <taxon>Bacillota</taxon>
        <taxon>Bacilli</taxon>
        <taxon>Lactobacillales</taxon>
        <taxon>Lactobacillaceae</taxon>
        <taxon>Philodulcilactobacillus</taxon>
    </lineage>
</organism>
<evidence type="ECO:0000259" key="1">
    <source>
        <dbReference type="Pfam" id="PF13460"/>
    </source>
</evidence>
<feature type="domain" description="NAD(P)-binding" evidence="1">
    <location>
        <begin position="7"/>
        <end position="196"/>
    </location>
</feature>
<sequence>MKVFVIGAHGHVGQILVNKLVSNGDEVVAGLRTKDEFAPYKKMEHVQPALFDLKEDKSKMMQTFKDSDADAIIFSAGSGGKTDDAQTVYIDLDGAIKSMDAAKIANVNRYVMVSAIGSDDRSFWNQMSQLMHVYYIAKHYADVYLKDSGLDYTIIRPTILTNDKGTEKIELNPTNVGKAKIPREDVANVLVNVLHDDHTICRDYNISGGDTKISDLF</sequence>
<dbReference type="InterPro" id="IPR036291">
    <property type="entry name" value="NAD(P)-bd_dom_sf"/>
</dbReference>
<dbReference type="SUPFAM" id="SSF51735">
    <property type="entry name" value="NAD(P)-binding Rossmann-fold domains"/>
    <property type="match status" value="1"/>
</dbReference>